<comment type="caution">
    <text evidence="6">The sequence shown here is derived from an EMBL/GenBank/DDBJ whole genome shotgun (WGS) entry which is preliminary data.</text>
</comment>
<dbReference type="RefSeq" id="WP_069909735.1">
    <property type="nucleotide sequence ID" value="NZ_LAJE02000172.1"/>
</dbReference>
<proteinExistence type="predicted"/>
<dbReference type="Pfam" id="PF02311">
    <property type="entry name" value="AraC_binding"/>
    <property type="match status" value="1"/>
</dbReference>
<feature type="domain" description="HTH araC/xylS-type" evidence="5">
    <location>
        <begin position="184"/>
        <end position="282"/>
    </location>
</feature>
<evidence type="ECO:0000256" key="3">
    <source>
        <dbReference type="ARBA" id="ARBA00023159"/>
    </source>
</evidence>
<dbReference type="SMART" id="SM00342">
    <property type="entry name" value="HTH_ARAC"/>
    <property type="match status" value="1"/>
</dbReference>
<dbReference type="InterPro" id="IPR037923">
    <property type="entry name" value="HTH-like"/>
</dbReference>
<dbReference type="InterPro" id="IPR003313">
    <property type="entry name" value="AraC-bd"/>
</dbReference>
<dbReference type="SUPFAM" id="SSF46689">
    <property type="entry name" value="Homeodomain-like"/>
    <property type="match status" value="2"/>
</dbReference>
<keyword evidence="3" id="KW-0010">Activator</keyword>
<organism evidence="6 7">
    <name type="scientific">Devosia insulae DS-56</name>
    <dbReference type="NCBI Taxonomy" id="1116389"/>
    <lineage>
        <taxon>Bacteria</taxon>
        <taxon>Pseudomonadati</taxon>
        <taxon>Pseudomonadota</taxon>
        <taxon>Alphaproteobacteria</taxon>
        <taxon>Hyphomicrobiales</taxon>
        <taxon>Devosiaceae</taxon>
        <taxon>Devosia</taxon>
    </lineage>
</organism>
<dbReference type="Proteomes" id="UP000095463">
    <property type="component" value="Unassembled WGS sequence"/>
</dbReference>
<evidence type="ECO:0000256" key="1">
    <source>
        <dbReference type="ARBA" id="ARBA00023015"/>
    </source>
</evidence>
<protein>
    <recommendedName>
        <fullName evidence="5">HTH araC/xylS-type domain-containing protein</fullName>
    </recommendedName>
</protein>
<gene>
    <name evidence="6" type="ORF">VW23_018085</name>
</gene>
<dbReference type="GO" id="GO:0003700">
    <property type="term" value="F:DNA-binding transcription factor activity"/>
    <property type="evidence" value="ECO:0007669"/>
    <property type="project" value="InterPro"/>
</dbReference>
<dbReference type="PROSITE" id="PS00041">
    <property type="entry name" value="HTH_ARAC_FAMILY_1"/>
    <property type="match status" value="1"/>
</dbReference>
<keyword evidence="2" id="KW-0238">DNA-binding</keyword>
<evidence type="ECO:0000313" key="7">
    <source>
        <dbReference type="Proteomes" id="UP000095463"/>
    </source>
</evidence>
<dbReference type="PRINTS" id="PR00032">
    <property type="entry name" value="HTHARAC"/>
</dbReference>
<accession>A0A1E5XR47</accession>
<dbReference type="Pfam" id="PF12833">
    <property type="entry name" value="HTH_18"/>
    <property type="match status" value="1"/>
</dbReference>
<dbReference type="Gene3D" id="1.10.10.60">
    <property type="entry name" value="Homeodomain-like"/>
    <property type="match status" value="2"/>
</dbReference>
<dbReference type="SUPFAM" id="SSF51215">
    <property type="entry name" value="Regulatory protein AraC"/>
    <property type="match status" value="1"/>
</dbReference>
<keyword evidence="1" id="KW-0805">Transcription regulation</keyword>
<dbReference type="InterPro" id="IPR018060">
    <property type="entry name" value="HTH_AraC"/>
</dbReference>
<evidence type="ECO:0000259" key="5">
    <source>
        <dbReference type="PROSITE" id="PS01124"/>
    </source>
</evidence>
<dbReference type="InterPro" id="IPR050204">
    <property type="entry name" value="AraC_XylS_family_regulators"/>
</dbReference>
<dbReference type="AlphaFoldDB" id="A0A1E5XR47"/>
<sequence>MLSDLIAHGHKIQTIAPPRGPLGFHVMATGAGFEKRVNEVYNWEGLKRGDVPFVIIQHTIAGRGELDYAGARHVLLPGSTMVLSFPHANRYWLDRGQTWEYFWIGANGREALRLMRAIIDLRGPVVTPAASAVDRMAEACVRLMRSPELLSGEASAAAYEAMMALHDGLFGATPAITNVAPPIARAQSFIAEHLGEPLGVDRLARVAGLSRAHFVRRFGDETGQSPSDFVFAARMERATRLLIATDQPVAAIAAATGFANGNYFAKAFRRLNGISPSDYRSAAASGR</sequence>
<evidence type="ECO:0000313" key="6">
    <source>
        <dbReference type="EMBL" id="OEO31076.1"/>
    </source>
</evidence>
<dbReference type="EMBL" id="LAJE02000172">
    <property type="protein sequence ID" value="OEO31076.1"/>
    <property type="molecule type" value="Genomic_DNA"/>
</dbReference>
<evidence type="ECO:0000256" key="4">
    <source>
        <dbReference type="ARBA" id="ARBA00023163"/>
    </source>
</evidence>
<dbReference type="PANTHER" id="PTHR46796">
    <property type="entry name" value="HTH-TYPE TRANSCRIPTIONAL ACTIVATOR RHAS-RELATED"/>
    <property type="match status" value="1"/>
</dbReference>
<reference evidence="6 7" key="1">
    <citation type="journal article" date="2015" name="Genome Announc.">
        <title>Genome Assemblies of Three Soil-Associated Devosia species: D. insulae, D. limi, and D. soli.</title>
        <authorList>
            <person name="Hassan Y.I."/>
            <person name="Lepp D."/>
            <person name="Zhou T."/>
        </authorList>
    </citation>
    <scope>NUCLEOTIDE SEQUENCE [LARGE SCALE GENOMIC DNA]</scope>
    <source>
        <strain evidence="6 7">DS-56</strain>
    </source>
</reference>
<keyword evidence="7" id="KW-1185">Reference proteome</keyword>
<keyword evidence="4" id="KW-0804">Transcription</keyword>
<dbReference type="InterPro" id="IPR009057">
    <property type="entry name" value="Homeodomain-like_sf"/>
</dbReference>
<evidence type="ECO:0000256" key="2">
    <source>
        <dbReference type="ARBA" id="ARBA00023125"/>
    </source>
</evidence>
<dbReference type="InterPro" id="IPR018062">
    <property type="entry name" value="HTH_AraC-typ_CS"/>
</dbReference>
<dbReference type="PROSITE" id="PS01124">
    <property type="entry name" value="HTH_ARAC_FAMILY_2"/>
    <property type="match status" value="1"/>
</dbReference>
<name>A0A1E5XR47_9HYPH</name>
<dbReference type="InterPro" id="IPR020449">
    <property type="entry name" value="Tscrpt_reg_AraC-type_HTH"/>
</dbReference>
<dbReference type="GO" id="GO:0043565">
    <property type="term" value="F:sequence-specific DNA binding"/>
    <property type="evidence" value="ECO:0007669"/>
    <property type="project" value="InterPro"/>
</dbReference>